<dbReference type="SUPFAM" id="SSF81383">
    <property type="entry name" value="F-box domain"/>
    <property type="match status" value="1"/>
</dbReference>
<feature type="compositionally biased region" description="Pro residues" evidence="1">
    <location>
        <begin position="74"/>
        <end position="90"/>
    </location>
</feature>
<gene>
    <name evidence="3" type="ORF">D9611_005998</name>
</gene>
<protein>
    <recommendedName>
        <fullName evidence="2">F-box domain-containing protein</fullName>
    </recommendedName>
</protein>
<dbReference type="GO" id="GO:0005737">
    <property type="term" value="C:cytoplasm"/>
    <property type="evidence" value="ECO:0007669"/>
    <property type="project" value="TreeGrafter"/>
</dbReference>
<dbReference type="PROSITE" id="PS50181">
    <property type="entry name" value="FBOX"/>
    <property type="match status" value="1"/>
</dbReference>
<accession>A0A8H5CHB1</accession>
<dbReference type="PANTHER" id="PTHR12874">
    <property type="entry name" value="F-BOX ONLY PROTEIN 48-RELATED"/>
    <property type="match status" value="1"/>
</dbReference>
<feature type="compositionally biased region" description="Basic residues" evidence="1">
    <location>
        <begin position="1"/>
        <end position="13"/>
    </location>
</feature>
<dbReference type="Gene3D" id="1.20.1280.50">
    <property type="match status" value="1"/>
</dbReference>
<feature type="compositionally biased region" description="Low complexity" evidence="1">
    <location>
        <begin position="16"/>
        <end position="32"/>
    </location>
</feature>
<reference evidence="3 4" key="1">
    <citation type="journal article" date="2020" name="ISME J.">
        <title>Uncovering the hidden diversity of litter-decomposition mechanisms in mushroom-forming fungi.</title>
        <authorList>
            <person name="Floudas D."/>
            <person name="Bentzer J."/>
            <person name="Ahren D."/>
            <person name="Johansson T."/>
            <person name="Persson P."/>
            <person name="Tunlid A."/>
        </authorList>
    </citation>
    <scope>NUCLEOTIDE SEQUENCE [LARGE SCALE GENOMIC DNA]</scope>
    <source>
        <strain evidence="3 4">CBS 175.51</strain>
    </source>
</reference>
<dbReference type="EMBL" id="JAACJK010000002">
    <property type="protein sequence ID" value="KAF5341086.1"/>
    <property type="molecule type" value="Genomic_DNA"/>
</dbReference>
<feature type="compositionally biased region" description="Basic and acidic residues" evidence="1">
    <location>
        <begin position="277"/>
        <end position="288"/>
    </location>
</feature>
<evidence type="ECO:0000313" key="4">
    <source>
        <dbReference type="Proteomes" id="UP000541558"/>
    </source>
</evidence>
<dbReference type="InterPro" id="IPR036047">
    <property type="entry name" value="F-box-like_dom_sf"/>
</dbReference>
<feature type="domain" description="F-box" evidence="2">
    <location>
        <begin position="215"/>
        <end position="262"/>
    </location>
</feature>
<feature type="region of interest" description="Disordered" evidence="1">
    <location>
        <begin position="274"/>
        <end position="311"/>
    </location>
</feature>
<feature type="region of interest" description="Disordered" evidence="1">
    <location>
        <begin position="374"/>
        <end position="397"/>
    </location>
</feature>
<dbReference type="AlphaFoldDB" id="A0A8H5CHB1"/>
<organism evidence="3 4">
    <name type="scientific">Ephemerocybe angulata</name>
    <dbReference type="NCBI Taxonomy" id="980116"/>
    <lineage>
        <taxon>Eukaryota</taxon>
        <taxon>Fungi</taxon>
        <taxon>Dikarya</taxon>
        <taxon>Basidiomycota</taxon>
        <taxon>Agaricomycotina</taxon>
        <taxon>Agaricomycetes</taxon>
        <taxon>Agaricomycetidae</taxon>
        <taxon>Agaricales</taxon>
        <taxon>Agaricineae</taxon>
        <taxon>Psathyrellaceae</taxon>
        <taxon>Ephemerocybe</taxon>
    </lineage>
</organism>
<proteinExistence type="predicted"/>
<dbReference type="InterPro" id="IPR001810">
    <property type="entry name" value="F-box_dom"/>
</dbReference>
<dbReference type="PANTHER" id="PTHR12874:SF9">
    <property type="entry name" value="F-BOX ONLY PROTEIN 48"/>
    <property type="match status" value="1"/>
</dbReference>
<dbReference type="GO" id="GO:0019005">
    <property type="term" value="C:SCF ubiquitin ligase complex"/>
    <property type="evidence" value="ECO:0007669"/>
    <property type="project" value="TreeGrafter"/>
</dbReference>
<keyword evidence="4" id="KW-1185">Reference proteome</keyword>
<feature type="compositionally biased region" description="Low complexity" evidence="1">
    <location>
        <begin position="40"/>
        <end position="73"/>
    </location>
</feature>
<feature type="compositionally biased region" description="Low complexity" evidence="1">
    <location>
        <begin position="104"/>
        <end position="120"/>
    </location>
</feature>
<dbReference type="Proteomes" id="UP000541558">
    <property type="component" value="Unassembled WGS sequence"/>
</dbReference>
<sequence>MRRSSTAQRHVHAHASSSLYTPSPNNPSSSTLPPYPQPISSSTSTSSTTSSTTTTNNNTSTMPAPPINTIYIPTIPPPTPAPSPGPPSPPFFLDSAPASPPHTPSSTASSLPSPTSPGASVGSGVGAGLGFDLSGVDLASLPPEVLSLLASAPNSNASTYNAGVSNNYNNTNNTTATSTTTTPPIRRTLLTALLSTCTPAELLFISTLIAPRLKRDFLSTLPAELSLHILSFIDDPRTLARAGRVCRRWGVLCAEEGVWRGMCGRWGYGVPRGRGRGLSEGKGGREGVGEGEGEEGEGGFREGCGGYGEGRREEPLEEMEAYANFPMDPALEWLITKRREELAPEGKGKGKGRDVRERDRASACARARYKVFHSPPSSIIDPDAQQDRDYDYGGLTTTGARRRLPHLRLFPTRTPAS</sequence>
<evidence type="ECO:0000313" key="3">
    <source>
        <dbReference type="EMBL" id="KAF5341086.1"/>
    </source>
</evidence>
<name>A0A8H5CHB1_9AGAR</name>
<dbReference type="OrthoDB" id="190105at2759"/>
<evidence type="ECO:0000256" key="1">
    <source>
        <dbReference type="SAM" id="MobiDB-lite"/>
    </source>
</evidence>
<comment type="caution">
    <text evidence="3">The sequence shown here is derived from an EMBL/GenBank/DDBJ whole genome shotgun (WGS) entry which is preliminary data.</text>
</comment>
<feature type="region of interest" description="Disordered" evidence="1">
    <location>
        <begin position="1"/>
        <end position="121"/>
    </location>
</feature>
<evidence type="ECO:0000259" key="2">
    <source>
        <dbReference type="PROSITE" id="PS50181"/>
    </source>
</evidence>
<dbReference type="GO" id="GO:0031146">
    <property type="term" value="P:SCF-dependent proteasomal ubiquitin-dependent protein catabolic process"/>
    <property type="evidence" value="ECO:0007669"/>
    <property type="project" value="TreeGrafter"/>
</dbReference>
<dbReference type="Pfam" id="PF12937">
    <property type="entry name" value="F-box-like"/>
    <property type="match status" value="1"/>
</dbReference>